<sequence>MKLTKKNVQKLIEDYWNTDMSAVDLDELIDDLKEVSSLNTNQKQLLKDIELTWSQRKHLSLSCKTSAVVEVLNTNYHAVYGNEIDEVVNVFLNKEEKKTNQDSHPS</sequence>
<reference evidence="1" key="1">
    <citation type="submission" date="2023-08" db="EMBL/GenBank/DDBJ databases">
        <title>Genomic characterization of piscicolin 126 produced by Carnobacterium maltaromaticum CM22 strain isolated from salmon (Salmo salar).</title>
        <authorList>
            <person name="Gonzalez-Gragera E."/>
            <person name="Garcia-Lopez J.D."/>
            <person name="Teso-Perez C."/>
            <person name="Gimenez-Hernandez I."/>
            <person name="Peralta-Sanchez J.M."/>
            <person name="Valdivia E."/>
            <person name="Montalban-Lopez M."/>
            <person name="Martin-Platero A.M."/>
            <person name="Banos A."/>
            <person name="Martinez-Bueno M."/>
        </authorList>
    </citation>
    <scope>NUCLEOTIDE SEQUENCE</scope>
    <source>
        <strain evidence="1">CM22</strain>
    </source>
</reference>
<dbReference type="RefSeq" id="WP_322808670.1">
    <property type="nucleotide sequence ID" value="NZ_JAVBVO010000003.1"/>
</dbReference>
<gene>
    <name evidence="1" type="ORF">RAK27_05425</name>
</gene>
<accession>A0AAW9JS15</accession>
<evidence type="ECO:0000313" key="1">
    <source>
        <dbReference type="EMBL" id="MDZ5758094.1"/>
    </source>
</evidence>
<evidence type="ECO:0000313" key="2">
    <source>
        <dbReference type="Proteomes" id="UP001290462"/>
    </source>
</evidence>
<dbReference type="AlphaFoldDB" id="A0AAW9JS15"/>
<comment type="caution">
    <text evidence="1">The sequence shown here is derived from an EMBL/GenBank/DDBJ whole genome shotgun (WGS) entry which is preliminary data.</text>
</comment>
<name>A0AAW9JS15_CARML</name>
<protein>
    <submittedName>
        <fullName evidence="1">Uncharacterized protein</fullName>
    </submittedName>
</protein>
<organism evidence="1 2">
    <name type="scientific">Carnobacterium maltaromaticum</name>
    <name type="common">Carnobacterium piscicola</name>
    <dbReference type="NCBI Taxonomy" id="2751"/>
    <lineage>
        <taxon>Bacteria</taxon>
        <taxon>Bacillati</taxon>
        <taxon>Bacillota</taxon>
        <taxon>Bacilli</taxon>
        <taxon>Lactobacillales</taxon>
        <taxon>Carnobacteriaceae</taxon>
        <taxon>Carnobacterium</taxon>
    </lineage>
</organism>
<dbReference type="EMBL" id="JAVBVO010000003">
    <property type="protein sequence ID" value="MDZ5758094.1"/>
    <property type="molecule type" value="Genomic_DNA"/>
</dbReference>
<dbReference type="Proteomes" id="UP001290462">
    <property type="component" value="Unassembled WGS sequence"/>
</dbReference>
<proteinExistence type="predicted"/>